<reference evidence="1" key="1">
    <citation type="submission" date="2021-01" db="EMBL/GenBank/DDBJ databases">
        <title>YIM 132084 draft genome.</title>
        <authorList>
            <person name="An D."/>
        </authorList>
    </citation>
    <scope>NUCLEOTIDE SEQUENCE</scope>
    <source>
        <strain evidence="1">YIM 132084</strain>
    </source>
</reference>
<dbReference type="AlphaFoldDB" id="A0A938Y7N4"/>
<proteinExistence type="predicted"/>
<accession>A0A938Y7N4</accession>
<dbReference type="RefSeq" id="WP_205260273.1">
    <property type="nucleotide sequence ID" value="NZ_JAERWK010000010.1"/>
</dbReference>
<sequence length="106" mass="12217">MIFKDVRGDRPYPEHGLSSREWARIPPRQVRLAELVTTKRELMLDTLLDETSTFYGDLFPHAVRWQGDLYLEDGLHRALRAALRQRTIMHVRILDLDAPAGRPPGG</sequence>
<dbReference type="EMBL" id="JAERWK010000010">
    <property type="protein sequence ID" value="MBM9467325.1"/>
    <property type="molecule type" value="Genomic_DNA"/>
</dbReference>
<dbReference type="InterPro" id="IPR014447">
    <property type="entry name" value="VapB-like_prob"/>
</dbReference>
<evidence type="ECO:0000313" key="2">
    <source>
        <dbReference type="Proteomes" id="UP000663792"/>
    </source>
</evidence>
<gene>
    <name evidence="1" type="ORF">JL106_08540</name>
</gene>
<protein>
    <submittedName>
        <fullName evidence="1">Type II toxin-antitoxin system VapB family antitoxin</fullName>
    </submittedName>
</protein>
<dbReference type="PIRSF" id="PIRSF006909">
    <property type="entry name" value="UCP006909"/>
    <property type="match status" value="1"/>
</dbReference>
<keyword evidence="2" id="KW-1185">Reference proteome</keyword>
<dbReference type="Proteomes" id="UP000663792">
    <property type="component" value="Unassembled WGS sequence"/>
</dbReference>
<dbReference type="Pfam" id="PF23719">
    <property type="entry name" value="VapB"/>
    <property type="match status" value="1"/>
</dbReference>
<organism evidence="1 2">
    <name type="scientific">Nakamurella leprariae</name>
    <dbReference type="NCBI Taxonomy" id="2803911"/>
    <lineage>
        <taxon>Bacteria</taxon>
        <taxon>Bacillati</taxon>
        <taxon>Actinomycetota</taxon>
        <taxon>Actinomycetes</taxon>
        <taxon>Nakamurellales</taxon>
        <taxon>Nakamurellaceae</taxon>
        <taxon>Nakamurella</taxon>
    </lineage>
</organism>
<comment type="caution">
    <text evidence="1">The sequence shown here is derived from an EMBL/GenBank/DDBJ whole genome shotgun (WGS) entry which is preliminary data.</text>
</comment>
<evidence type="ECO:0000313" key="1">
    <source>
        <dbReference type="EMBL" id="MBM9467325.1"/>
    </source>
</evidence>
<name>A0A938Y7N4_9ACTN</name>